<keyword evidence="1" id="KW-0238">DNA-binding</keyword>
<dbReference type="PANTHER" id="PTHR46797:SF1">
    <property type="entry name" value="METHYLPHOSPHONATE SYNTHASE"/>
    <property type="match status" value="1"/>
</dbReference>
<organism evidence="3 4">
    <name type="scientific">Halalkalibacter alkaliphilus</name>
    <dbReference type="NCBI Taxonomy" id="2917993"/>
    <lineage>
        <taxon>Bacteria</taxon>
        <taxon>Bacillati</taxon>
        <taxon>Bacillota</taxon>
        <taxon>Bacilli</taxon>
        <taxon>Bacillales</taxon>
        <taxon>Bacillaceae</taxon>
        <taxon>Halalkalibacter</taxon>
    </lineage>
</organism>
<dbReference type="PROSITE" id="PS50943">
    <property type="entry name" value="HTH_CROC1"/>
    <property type="match status" value="1"/>
</dbReference>
<dbReference type="GO" id="GO:0003677">
    <property type="term" value="F:DNA binding"/>
    <property type="evidence" value="ECO:0007669"/>
    <property type="project" value="UniProtKB-KW"/>
</dbReference>
<dbReference type="InterPro" id="IPR050807">
    <property type="entry name" value="TransReg_Diox_bact_type"/>
</dbReference>
<reference evidence="3" key="1">
    <citation type="submission" date="2022-02" db="EMBL/GenBank/DDBJ databases">
        <title>Halalkalibacter sp. nov. isolated from Lonar Lake, India.</title>
        <authorList>
            <person name="Joshi A."/>
            <person name="Thite S."/>
            <person name="Lodha T."/>
        </authorList>
    </citation>
    <scope>NUCLEOTIDE SEQUENCE</scope>
    <source>
        <strain evidence="3">MEB205</strain>
    </source>
</reference>
<evidence type="ECO:0000256" key="1">
    <source>
        <dbReference type="ARBA" id="ARBA00023125"/>
    </source>
</evidence>
<dbReference type="Proteomes" id="UP001139150">
    <property type="component" value="Unassembled WGS sequence"/>
</dbReference>
<evidence type="ECO:0000313" key="3">
    <source>
        <dbReference type="EMBL" id="MCL7749189.1"/>
    </source>
</evidence>
<dbReference type="InterPro" id="IPR001387">
    <property type="entry name" value="Cro/C1-type_HTH"/>
</dbReference>
<dbReference type="SMART" id="SM00530">
    <property type="entry name" value="HTH_XRE"/>
    <property type="match status" value="1"/>
</dbReference>
<accession>A0A9X2CWS1</accession>
<feature type="domain" description="HTH cro/C1-type" evidence="2">
    <location>
        <begin position="24"/>
        <end position="78"/>
    </location>
</feature>
<name>A0A9X2CWS1_9BACI</name>
<dbReference type="AlphaFoldDB" id="A0A9X2CWS1"/>
<evidence type="ECO:0000313" key="4">
    <source>
        <dbReference type="Proteomes" id="UP001139150"/>
    </source>
</evidence>
<proteinExistence type="predicted"/>
<dbReference type="EMBL" id="JAKRYL010000025">
    <property type="protein sequence ID" value="MCL7749189.1"/>
    <property type="molecule type" value="Genomic_DNA"/>
</dbReference>
<dbReference type="InterPro" id="IPR010982">
    <property type="entry name" value="Lambda_DNA-bd_dom_sf"/>
</dbReference>
<comment type="caution">
    <text evidence="3">The sequence shown here is derived from an EMBL/GenBank/DDBJ whole genome shotgun (WGS) entry which is preliminary data.</text>
</comment>
<gene>
    <name evidence="3" type="ORF">MF646_18880</name>
</gene>
<dbReference type="RefSeq" id="WP_250098056.1">
    <property type="nucleotide sequence ID" value="NZ_JAKRYL010000025.1"/>
</dbReference>
<keyword evidence="4" id="KW-1185">Reference proteome</keyword>
<dbReference type="CDD" id="cd00093">
    <property type="entry name" value="HTH_XRE"/>
    <property type="match status" value="1"/>
</dbReference>
<protein>
    <submittedName>
        <fullName evidence="3">Helix-turn-helix domain-containing protein</fullName>
    </submittedName>
</protein>
<dbReference type="GO" id="GO:0003700">
    <property type="term" value="F:DNA-binding transcription factor activity"/>
    <property type="evidence" value="ECO:0007669"/>
    <property type="project" value="TreeGrafter"/>
</dbReference>
<dbReference type="PANTHER" id="PTHR46797">
    <property type="entry name" value="HTH-TYPE TRANSCRIPTIONAL REGULATOR"/>
    <property type="match status" value="1"/>
</dbReference>
<dbReference type="Gene3D" id="1.10.260.40">
    <property type="entry name" value="lambda repressor-like DNA-binding domains"/>
    <property type="match status" value="1"/>
</dbReference>
<evidence type="ECO:0000259" key="2">
    <source>
        <dbReference type="PROSITE" id="PS50943"/>
    </source>
</evidence>
<dbReference type="GO" id="GO:0005829">
    <property type="term" value="C:cytosol"/>
    <property type="evidence" value="ECO:0007669"/>
    <property type="project" value="TreeGrafter"/>
</dbReference>
<sequence length="98" mass="11060">MEEIDKQKANDLEELANKTIGKNISGIRNMQGMSRLTLAAKANLDYSYLGQIERGEVTMSHFILLKLCCALDIRMSNSLYEDVPDAVTHFLKEINPID</sequence>
<dbReference type="SUPFAM" id="SSF47413">
    <property type="entry name" value="lambda repressor-like DNA-binding domains"/>
    <property type="match status" value="1"/>
</dbReference>
<dbReference type="Pfam" id="PF01381">
    <property type="entry name" value="HTH_3"/>
    <property type="match status" value="1"/>
</dbReference>